<feature type="transmembrane region" description="Helical" evidence="1">
    <location>
        <begin position="89"/>
        <end position="111"/>
    </location>
</feature>
<reference evidence="2 3" key="1">
    <citation type="journal article" date="2015" name="Genome Announc.">
        <title>Expanding the biotechnology potential of lactobacilli through comparative genomics of 213 strains and associated genera.</title>
        <authorList>
            <person name="Sun Z."/>
            <person name="Harris H.M."/>
            <person name="McCann A."/>
            <person name="Guo C."/>
            <person name="Argimon S."/>
            <person name="Zhang W."/>
            <person name="Yang X."/>
            <person name="Jeffery I.B."/>
            <person name="Cooney J.C."/>
            <person name="Kagawa T.F."/>
            <person name="Liu W."/>
            <person name="Song Y."/>
            <person name="Salvetti E."/>
            <person name="Wrobel A."/>
            <person name="Rasinkangas P."/>
            <person name="Parkhill J."/>
            <person name="Rea M.C."/>
            <person name="O'Sullivan O."/>
            <person name="Ritari J."/>
            <person name="Douillard F.P."/>
            <person name="Paul Ross R."/>
            <person name="Yang R."/>
            <person name="Briner A.E."/>
            <person name="Felis G.E."/>
            <person name="de Vos W.M."/>
            <person name="Barrangou R."/>
            <person name="Klaenhammer T.R."/>
            <person name="Caufield P.W."/>
            <person name="Cui Y."/>
            <person name="Zhang H."/>
            <person name="O'Toole P.W."/>
        </authorList>
    </citation>
    <scope>NUCLEOTIDE SEQUENCE [LARGE SCALE GENOMIC DNA]</scope>
    <source>
        <strain evidence="2 3">DSM 19972</strain>
    </source>
</reference>
<dbReference type="Pfam" id="PF19700">
    <property type="entry name" value="DUF6198"/>
    <property type="match status" value="1"/>
</dbReference>
<dbReference type="RefSeq" id="WP_057895247.1">
    <property type="nucleotide sequence ID" value="NZ_AZEH01000014.1"/>
</dbReference>
<evidence type="ECO:0008006" key="4">
    <source>
        <dbReference type="Google" id="ProtNLM"/>
    </source>
</evidence>
<proteinExistence type="predicted"/>
<dbReference type="PATRIC" id="fig|1423777.3.peg.216"/>
<dbReference type="STRING" id="1423777.FD46_GL000205"/>
<protein>
    <recommendedName>
        <fullName evidence="4">Sugar specific permease</fullName>
    </recommendedName>
</protein>
<dbReference type="EMBL" id="AZEH01000014">
    <property type="protein sequence ID" value="KRL06206.1"/>
    <property type="molecule type" value="Genomic_DNA"/>
</dbReference>
<sequence length="224" mass="24776">MEKRPLNKTYEMSLLLGYFIFSILLNSLGNALTVSLNLGSALWTAAAVNVSHALTIQLGLILFVEGILVILLNLILVGRISFKRIIGNLLFMVSFSYLIGEISEKLIFLGIDNLNLPLRVLLDCVGIVLISTAISIYQRVNLIMHPCDDLMQILRFKFFKGNPSIAQLVSFIPPIIAIIFAMVITGKIYAINIGTLFALFFQGALVGVADRTVFPTLKHHNLEV</sequence>
<feature type="transmembrane region" description="Helical" evidence="1">
    <location>
        <begin position="190"/>
        <end position="209"/>
    </location>
</feature>
<comment type="caution">
    <text evidence="2">The sequence shown here is derived from an EMBL/GenBank/DDBJ whole genome shotgun (WGS) entry which is preliminary data.</text>
</comment>
<evidence type="ECO:0000256" key="1">
    <source>
        <dbReference type="SAM" id="Phobius"/>
    </source>
</evidence>
<keyword evidence="1" id="KW-0812">Transmembrane</keyword>
<evidence type="ECO:0000313" key="2">
    <source>
        <dbReference type="EMBL" id="KRL06206.1"/>
    </source>
</evidence>
<gene>
    <name evidence="2" type="ORF">FD46_GL000205</name>
</gene>
<feature type="transmembrane region" description="Helical" evidence="1">
    <location>
        <begin position="117"/>
        <end position="137"/>
    </location>
</feature>
<name>A0A0R1MDN8_9LACO</name>
<evidence type="ECO:0000313" key="3">
    <source>
        <dbReference type="Proteomes" id="UP000051686"/>
    </source>
</evidence>
<organism evidence="2 3">
    <name type="scientific">Liquorilactobacillus oeni DSM 19972</name>
    <dbReference type="NCBI Taxonomy" id="1423777"/>
    <lineage>
        <taxon>Bacteria</taxon>
        <taxon>Bacillati</taxon>
        <taxon>Bacillota</taxon>
        <taxon>Bacilli</taxon>
        <taxon>Lactobacillales</taxon>
        <taxon>Lactobacillaceae</taxon>
        <taxon>Liquorilactobacillus</taxon>
    </lineage>
</organism>
<feature type="transmembrane region" description="Helical" evidence="1">
    <location>
        <begin position="165"/>
        <end position="184"/>
    </location>
</feature>
<dbReference type="AlphaFoldDB" id="A0A0R1MDN8"/>
<dbReference type="Proteomes" id="UP000051686">
    <property type="component" value="Unassembled WGS sequence"/>
</dbReference>
<keyword evidence="1" id="KW-0472">Membrane</keyword>
<dbReference type="OrthoDB" id="3237813at2"/>
<feature type="transmembrane region" description="Helical" evidence="1">
    <location>
        <begin position="55"/>
        <end position="77"/>
    </location>
</feature>
<keyword evidence="1" id="KW-1133">Transmembrane helix</keyword>
<accession>A0A0R1MDN8</accession>
<keyword evidence="3" id="KW-1185">Reference proteome</keyword>
<dbReference type="InterPro" id="IPR038750">
    <property type="entry name" value="YczE/YyaS-like"/>
</dbReference>